<accession>A0ABV0SRR4</accession>
<name>A0ABV0SRR4_9TELE</name>
<reference evidence="2 3" key="1">
    <citation type="submission" date="2021-06" db="EMBL/GenBank/DDBJ databases">
        <authorList>
            <person name="Palmer J.M."/>
        </authorList>
    </citation>
    <scope>NUCLEOTIDE SEQUENCE [LARGE SCALE GENOMIC DNA]</scope>
    <source>
        <strain evidence="3">if_2019</strain>
        <tissue evidence="2">Muscle</tissue>
    </source>
</reference>
<dbReference type="Proteomes" id="UP001482620">
    <property type="component" value="Unassembled WGS sequence"/>
</dbReference>
<dbReference type="InterPro" id="IPR042103">
    <property type="entry name" value="SerRS_1_N_sf"/>
</dbReference>
<dbReference type="Gene3D" id="1.10.287.40">
    <property type="entry name" value="Serine-tRNA synthetase, tRNA binding domain"/>
    <property type="match status" value="1"/>
</dbReference>
<evidence type="ECO:0000256" key="1">
    <source>
        <dbReference type="SAM" id="Coils"/>
    </source>
</evidence>
<proteinExistence type="predicted"/>
<sequence length="140" mass="15982">MDSLPEFDFLNIAYLRNMATCMVSRVRGVALAVLQPIGRQVSSRRRSSGVVPHGARSSLYEHVLEGYSDRPELDMRALCEETDNVIANVESRKGDLRGDDVRKIVRVWQELQAVRTEISELEEKKRRISETVKTLVVRLL</sequence>
<keyword evidence="3" id="KW-1185">Reference proteome</keyword>
<dbReference type="EMBL" id="JAHRIQ010006395">
    <property type="protein sequence ID" value="MEQ2223249.1"/>
    <property type="molecule type" value="Genomic_DNA"/>
</dbReference>
<protein>
    <submittedName>
        <fullName evidence="2">Uncharacterized protein</fullName>
    </submittedName>
</protein>
<comment type="caution">
    <text evidence="2">The sequence shown here is derived from an EMBL/GenBank/DDBJ whole genome shotgun (WGS) entry which is preliminary data.</text>
</comment>
<keyword evidence="1" id="KW-0175">Coiled coil</keyword>
<organism evidence="2 3">
    <name type="scientific">Ilyodon furcidens</name>
    <name type="common">goldbreast splitfin</name>
    <dbReference type="NCBI Taxonomy" id="33524"/>
    <lineage>
        <taxon>Eukaryota</taxon>
        <taxon>Metazoa</taxon>
        <taxon>Chordata</taxon>
        <taxon>Craniata</taxon>
        <taxon>Vertebrata</taxon>
        <taxon>Euteleostomi</taxon>
        <taxon>Actinopterygii</taxon>
        <taxon>Neopterygii</taxon>
        <taxon>Teleostei</taxon>
        <taxon>Neoteleostei</taxon>
        <taxon>Acanthomorphata</taxon>
        <taxon>Ovalentaria</taxon>
        <taxon>Atherinomorphae</taxon>
        <taxon>Cyprinodontiformes</taxon>
        <taxon>Goodeidae</taxon>
        <taxon>Ilyodon</taxon>
    </lineage>
</organism>
<evidence type="ECO:0000313" key="3">
    <source>
        <dbReference type="Proteomes" id="UP001482620"/>
    </source>
</evidence>
<gene>
    <name evidence="2" type="ORF">ILYODFUR_034807</name>
</gene>
<evidence type="ECO:0000313" key="2">
    <source>
        <dbReference type="EMBL" id="MEQ2223249.1"/>
    </source>
</evidence>
<feature type="coiled-coil region" evidence="1">
    <location>
        <begin position="111"/>
        <end position="138"/>
    </location>
</feature>